<dbReference type="AlphaFoldDB" id="A0A9X3Z7E5"/>
<dbReference type="SUPFAM" id="SSF51338">
    <property type="entry name" value="Composite domain of metallo-dependent hydrolases"/>
    <property type="match status" value="1"/>
</dbReference>
<feature type="chain" id="PRO_5040800710" evidence="2">
    <location>
        <begin position="29"/>
        <end position="469"/>
    </location>
</feature>
<keyword evidence="2" id="KW-0732">Signal</keyword>
<dbReference type="PROSITE" id="PS51257">
    <property type="entry name" value="PROKAR_LIPOPROTEIN"/>
    <property type="match status" value="1"/>
</dbReference>
<dbReference type="InterPro" id="IPR032466">
    <property type="entry name" value="Metal_Hydrolase"/>
</dbReference>
<proteinExistence type="predicted"/>
<dbReference type="PANTHER" id="PTHR43135">
    <property type="entry name" value="ALPHA-D-RIBOSE 1-METHYLPHOSPHONATE 5-TRIPHOSPHATE DIPHOSPHATASE"/>
    <property type="match status" value="1"/>
</dbReference>
<dbReference type="PANTHER" id="PTHR43135:SF3">
    <property type="entry name" value="ALPHA-D-RIBOSE 1-METHYLPHOSPHONATE 5-TRIPHOSPHATE DIPHOSPHATASE"/>
    <property type="match status" value="1"/>
</dbReference>
<evidence type="ECO:0000256" key="1">
    <source>
        <dbReference type="SAM" id="MobiDB-lite"/>
    </source>
</evidence>
<sequence>MAFRYGHNLAQYWAIPLAFIISGCAATATEPVKPSVTAGVADTFPSTYRPLPSHETVIVNAIILDGQGQRIENGKLHLRDGKLVAIGRDIAVPETAQVIDAKGRWITPGIIDIHTHLGTATTPYTPVELKTWDVNETTDPNTAHVRAEHSVHTQDPGFALALAGGVTTVQVLPGSSNLVGGQSAILKTIPATTVQAMKFPNAPRGIKMACGENPKYTYGGTNRAPGSRMGIVAGFRQIFDAAADYRRKEDAADGSKKAPRDLKLETLAAVLRGDVQVHIHCYRSDDMAALIDLSKDYGFKIAAFHHATDAYKISDLLVKNNICAAVWSDWWGFKMEALDGIRENAAFIEAAGGCAMMHSDSAIIGQRLTIEAAKAMGAGKRAGIDIPREVAIRWVTSNPARAMGMADRIGSLEPGKNADLVLWSGDPFSIYSKPDLVFVDGAIAYDRKDRTHQPGSDFSVGQQVEGARP</sequence>
<dbReference type="Pfam" id="PF01979">
    <property type="entry name" value="Amidohydro_1"/>
    <property type="match status" value="1"/>
</dbReference>
<organism evidence="4 5">
    <name type="scientific">Govanella unica</name>
    <dbReference type="NCBI Taxonomy" id="2975056"/>
    <lineage>
        <taxon>Bacteria</taxon>
        <taxon>Pseudomonadati</taxon>
        <taxon>Pseudomonadota</taxon>
        <taxon>Alphaproteobacteria</taxon>
        <taxon>Emcibacterales</taxon>
        <taxon>Govanellaceae</taxon>
        <taxon>Govanella</taxon>
    </lineage>
</organism>
<dbReference type="InterPro" id="IPR051781">
    <property type="entry name" value="Metallo-dep_Hydrolase"/>
</dbReference>
<dbReference type="RefSeq" id="WP_274943689.1">
    <property type="nucleotide sequence ID" value="NZ_JANWOI010000003.1"/>
</dbReference>
<dbReference type="GO" id="GO:0016810">
    <property type="term" value="F:hydrolase activity, acting on carbon-nitrogen (but not peptide) bonds"/>
    <property type="evidence" value="ECO:0007669"/>
    <property type="project" value="InterPro"/>
</dbReference>
<feature type="compositionally biased region" description="Polar residues" evidence="1">
    <location>
        <begin position="453"/>
        <end position="462"/>
    </location>
</feature>
<dbReference type="SUPFAM" id="SSF51556">
    <property type="entry name" value="Metallo-dependent hydrolases"/>
    <property type="match status" value="1"/>
</dbReference>
<reference evidence="4" key="1">
    <citation type="submission" date="2022-08" db="EMBL/GenBank/DDBJ databases">
        <authorList>
            <person name="Vandamme P."/>
            <person name="Hettiarachchi A."/>
            <person name="Peeters C."/>
            <person name="Cnockaert M."/>
            <person name="Carlier A."/>
        </authorList>
    </citation>
    <scope>NUCLEOTIDE SEQUENCE</scope>
    <source>
        <strain evidence="4">LMG 31809</strain>
    </source>
</reference>
<feature type="signal peptide" evidence="2">
    <location>
        <begin position="1"/>
        <end position="28"/>
    </location>
</feature>
<feature type="region of interest" description="Disordered" evidence="1">
    <location>
        <begin position="450"/>
        <end position="469"/>
    </location>
</feature>
<comment type="caution">
    <text evidence="4">The sequence shown here is derived from an EMBL/GenBank/DDBJ whole genome shotgun (WGS) entry which is preliminary data.</text>
</comment>
<gene>
    <name evidence="4" type="ORF">NYP16_08470</name>
</gene>
<dbReference type="Proteomes" id="UP001141619">
    <property type="component" value="Unassembled WGS sequence"/>
</dbReference>
<accession>A0A9X3Z7E5</accession>
<dbReference type="Gene3D" id="3.20.20.140">
    <property type="entry name" value="Metal-dependent hydrolases"/>
    <property type="match status" value="1"/>
</dbReference>
<evidence type="ECO:0000313" key="5">
    <source>
        <dbReference type="Proteomes" id="UP001141619"/>
    </source>
</evidence>
<keyword evidence="5" id="KW-1185">Reference proteome</keyword>
<evidence type="ECO:0000256" key="2">
    <source>
        <dbReference type="SAM" id="SignalP"/>
    </source>
</evidence>
<dbReference type="InterPro" id="IPR006680">
    <property type="entry name" value="Amidohydro-rel"/>
</dbReference>
<name>A0A9X3Z7E5_9PROT</name>
<dbReference type="InterPro" id="IPR011059">
    <property type="entry name" value="Metal-dep_hydrolase_composite"/>
</dbReference>
<protein>
    <submittedName>
        <fullName evidence="4">Amidohydrolase</fullName>
    </submittedName>
</protein>
<feature type="domain" description="Amidohydrolase-related" evidence="3">
    <location>
        <begin position="105"/>
        <end position="439"/>
    </location>
</feature>
<evidence type="ECO:0000259" key="3">
    <source>
        <dbReference type="Pfam" id="PF01979"/>
    </source>
</evidence>
<dbReference type="EMBL" id="JANWOI010000003">
    <property type="protein sequence ID" value="MDA5193983.1"/>
    <property type="molecule type" value="Genomic_DNA"/>
</dbReference>
<dbReference type="CDD" id="cd01309">
    <property type="entry name" value="Met_dep_hydrolase_C"/>
    <property type="match status" value="1"/>
</dbReference>
<reference evidence="4" key="2">
    <citation type="journal article" date="2023" name="Syst. Appl. Microbiol.">
        <title>Govania unica gen. nov., sp. nov., a rare biosphere bacterium that represents a novel family in the class Alphaproteobacteria.</title>
        <authorList>
            <person name="Vandamme P."/>
            <person name="Peeters C."/>
            <person name="Hettiarachchi A."/>
            <person name="Cnockaert M."/>
            <person name="Carlier A."/>
        </authorList>
    </citation>
    <scope>NUCLEOTIDE SEQUENCE</scope>
    <source>
        <strain evidence="4">LMG 31809</strain>
    </source>
</reference>
<evidence type="ECO:0000313" key="4">
    <source>
        <dbReference type="EMBL" id="MDA5193983.1"/>
    </source>
</evidence>